<evidence type="ECO:0000313" key="3">
    <source>
        <dbReference type="EnsemblPlants" id="KQJ95291"/>
    </source>
</evidence>
<reference evidence="2 3" key="1">
    <citation type="journal article" date="2010" name="Nature">
        <title>Genome sequencing and analysis of the model grass Brachypodium distachyon.</title>
        <authorList>
            <consortium name="International Brachypodium Initiative"/>
        </authorList>
    </citation>
    <scope>NUCLEOTIDE SEQUENCE [LARGE SCALE GENOMIC DNA]</scope>
    <source>
        <strain evidence="2 3">Bd21</strain>
    </source>
</reference>
<reference evidence="3" key="3">
    <citation type="submission" date="2018-08" db="UniProtKB">
        <authorList>
            <consortium name="EnsemblPlants"/>
        </authorList>
    </citation>
    <scope>IDENTIFICATION</scope>
    <source>
        <strain evidence="3">cv. Bd21</strain>
    </source>
</reference>
<dbReference type="Proteomes" id="UP000008810">
    <property type="component" value="Chromosome 3"/>
</dbReference>
<protein>
    <submittedName>
        <fullName evidence="2 3">Uncharacterized protein</fullName>
    </submittedName>
</protein>
<feature type="region of interest" description="Disordered" evidence="1">
    <location>
        <begin position="53"/>
        <end position="72"/>
    </location>
</feature>
<evidence type="ECO:0000313" key="2">
    <source>
        <dbReference type="EMBL" id="KQJ95291.1"/>
    </source>
</evidence>
<name>A0A0Q3I3X9_BRADI</name>
<reference evidence="2" key="2">
    <citation type="submission" date="2017-06" db="EMBL/GenBank/DDBJ databases">
        <title>WGS assembly of Brachypodium distachyon.</title>
        <authorList>
            <consortium name="The International Brachypodium Initiative"/>
            <person name="Lucas S."/>
            <person name="Harmon-Smith M."/>
            <person name="Lail K."/>
            <person name="Tice H."/>
            <person name="Grimwood J."/>
            <person name="Bruce D."/>
            <person name="Barry K."/>
            <person name="Shu S."/>
            <person name="Lindquist E."/>
            <person name="Wang M."/>
            <person name="Pitluck S."/>
            <person name="Vogel J.P."/>
            <person name="Garvin D.F."/>
            <person name="Mockler T.C."/>
            <person name="Schmutz J."/>
            <person name="Rokhsar D."/>
            <person name="Bevan M.W."/>
        </authorList>
    </citation>
    <scope>NUCLEOTIDE SEQUENCE</scope>
    <source>
        <strain evidence="2">Bd21</strain>
    </source>
</reference>
<gene>
    <name evidence="2" type="ORF">BRADI_3g16296v3</name>
</gene>
<sequence length="86" mass="9846">MEVGQKRREAALLLSALRCSGNEEVNWERCYPACRLRVRVGGDLRDFLGREQREREGVGKERKSGWKGSREAHDVAKSMLLMRSSP</sequence>
<evidence type="ECO:0000256" key="1">
    <source>
        <dbReference type="SAM" id="MobiDB-lite"/>
    </source>
</evidence>
<evidence type="ECO:0000313" key="4">
    <source>
        <dbReference type="Proteomes" id="UP000008810"/>
    </source>
</evidence>
<dbReference type="Gramene" id="KQJ95291">
    <property type="protein sequence ID" value="KQJ95291"/>
    <property type="gene ID" value="BRADI_3g16296v3"/>
</dbReference>
<organism evidence="2">
    <name type="scientific">Brachypodium distachyon</name>
    <name type="common">Purple false brome</name>
    <name type="synonym">Trachynia distachya</name>
    <dbReference type="NCBI Taxonomy" id="15368"/>
    <lineage>
        <taxon>Eukaryota</taxon>
        <taxon>Viridiplantae</taxon>
        <taxon>Streptophyta</taxon>
        <taxon>Embryophyta</taxon>
        <taxon>Tracheophyta</taxon>
        <taxon>Spermatophyta</taxon>
        <taxon>Magnoliopsida</taxon>
        <taxon>Liliopsida</taxon>
        <taxon>Poales</taxon>
        <taxon>Poaceae</taxon>
        <taxon>BOP clade</taxon>
        <taxon>Pooideae</taxon>
        <taxon>Stipodae</taxon>
        <taxon>Brachypodieae</taxon>
        <taxon>Brachypodium</taxon>
    </lineage>
</organism>
<dbReference type="EnsemblPlants" id="KQJ95291">
    <property type="protein sequence ID" value="KQJ95291"/>
    <property type="gene ID" value="BRADI_3g16296v3"/>
</dbReference>
<accession>A0A0Q3I3X9</accession>
<dbReference type="AlphaFoldDB" id="A0A0Q3I3X9"/>
<dbReference type="EMBL" id="CM000882">
    <property type="protein sequence ID" value="KQJ95291.1"/>
    <property type="molecule type" value="Genomic_DNA"/>
</dbReference>
<keyword evidence="4" id="KW-1185">Reference proteome</keyword>
<dbReference type="InParanoid" id="A0A0Q3I3X9"/>
<proteinExistence type="predicted"/>